<dbReference type="SMART" id="SM00388">
    <property type="entry name" value="HisKA"/>
    <property type="match status" value="1"/>
</dbReference>
<dbReference type="InterPro" id="IPR036890">
    <property type="entry name" value="HATPase_C_sf"/>
</dbReference>
<dbReference type="InterPro" id="IPR003661">
    <property type="entry name" value="HisK_dim/P_dom"/>
</dbReference>
<dbReference type="InterPro" id="IPR004358">
    <property type="entry name" value="Sig_transdc_His_kin-like_C"/>
</dbReference>
<dbReference type="STRING" id="1435349.PW52_10575"/>
<dbReference type="PATRIC" id="fig|1435349.4.peg.3109"/>
<reference evidence="5 6" key="1">
    <citation type="submission" date="2014-11" db="EMBL/GenBank/DDBJ databases">
        <title>Tamlana sedimentorum sp. nov., isolated from shallow sand sediments of the Sea of Japan.</title>
        <authorList>
            <person name="Romanenko L.A."/>
        </authorList>
    </citation>
    <scope>NUCLEOTIDE SEQUENCE [LARGE SCALE GENOMIC DNA]</scope>
    <source>
        <strain evidence="5 6">JCM 19808</strain>
    </source>
</reference>
<dbReference type="SUPFAM" id="SSF55781">
    <property type="entry name" value="GAF domain-like"/>
    <property type="match status" value="1"/>
</dbReference>
<name>A0A0D7W8Y3_9FLAO</name>
<keyword evidence="5" id="KW-0418">Kinase</keyword>
<dbReference type="EC" id="2.7.13.3" evidence="2"/>
<dbReference type="CDD" id="cd00082">
    <property type="entry name" value="HisKA"/>
    <property type="match status" value="1"/>
</dbReference>
<keyword evidence="6" id="KW-1185">Reference proteome</keyword>
<sequence>MILPLEPENEAERLEHLKSFNILDTLPEIDYDNIAKIAAEICGVPIALISLIDDKRQWFKSHHGVNATETPKEYAFCAHAINSPNEPLIVNDSRDDERFHDNPIVVGDPHVIFYAGIPLTTKKGFSLGTLCVIDNKPNELSNGQIETLKALSNQVIKLLELRQSNANMQSILTDLKDKNEALEKFAHLAAHDLKSPLINISSLSQIFIQEYKSQIDDGGLEILNLIIKSSESLTGLVDGLLDYSKSERVLLEKKLDITLEELKNEIQDLFKVEDNVSIHFNSKVKKLTVNKTAINQILINLIANSVKYSDKDCVEIQVNLTETENFYEFSVKDNGPGIAPQYHEKIFQLFHKLNKYDKFGRTGNGIGLATVKKLVKKLGGEISVFSELNKGASFNFSLKK</sequence>
<dbReference type="AlphaFoldDB" id="A0A0D7W8Y3"/>
<comment type="catalytic activity">
    <reaction evidence="1">
        <text>ATP + protein L-histidine = ADP + protein N-phospho-L-histidine.</text>
        <dbReference type="EC" id="2.7.13.3"/>
    </reaction>
</comment>
<evidence type="ECO:0000313" key="5">
    <source>
        <dbReference type="EMBL" id="KJD35524.1"/>
    </source>
</evidence>
<organism evidence="5 6">
    <name type="scientific">Neotamlana sedimentorum</name>
    <dbReference type="NCBI Taxonomy" id="1435349"/>
    <lineage>
        <taxon>Bacteria</taxon>
        <taxon>Pseudomonadati</taxon>
        <taxon>Bacteroidota</taxon>
        <taxon>Flavobacteriia</taxon>
        <taxon>Flavobacteriales</taxon>
        <taxon>Flavobacteriaceae</taxon>
        <taxon>Neotamlana</taxon>
    </lineage>
</organism>
<accession>A0A0D7W8Y3</accession>
<dbReference type="PANTHER" id="PTHR43102:SF2">
    <property type="entry name" value="GAF DOMAIN-CONTAINING PROTEIN"/>
    <property type="match status" value="1"/>
</dbReference>
<dbReference type="Proteomes" id="UP000032578">
    <property type="component" value="Unassembled WGS sequence"/>
</dbReference>
<dbReference type="InterPro" id="IPR029016">
    <property type="entry name" value="GAF-like_dom_sf"/>
</dbReference>
<dbReference type="Gene3D" id="3.30.565.10">
    <property type="entry name" value="Histidine kinase-like ATPase, C-terminal domain"/>
    <property type="match status" value="1"/>
</dbReference>
<evidence type="ECO:0000256" key="2">
    <source>
        <dbReference type="ARBA" id="ARBA00012438"/>
    </source>
</evidence>
<proteinExistence type="predicted"/>
<dbReference type="InterPro" id="IPR036097">
    <property type="entry name" value="HisK_dim/P_sf"/>
</dbReference>
<evidence type="ECO:0000256" key="3">
    <source>
        <dbReference type="ARBA" id="ARBA00022553"/>
    </source>
</evidence>
<dbReference type="EMBL" id="JTDW01000006">
    <property type="protein sequence ID" value="KJD35524.1"/>
    <property type="molecule type" value="Genomic_DNA"/>
</dbReference>
<evidence type="ECO:0000256" key="1">
    <source>
        <dbReference type="ARBA" id="ARBA00000085"/>
    </source>
</evidence>
<dbReference type="InterPro" id="IPR003594">
    <property type="entry name" value="HATPase_dom"/>
</dbReference>
<feature type="domain" description="Histidine kinase" evidence="4">
    <location>
        <begin position="188"/>
        <end position="400"/>
    </location>
</feature>
<dbReference type="InterPro" id="IPR005467">
    <property type="entry name" value="His_kinase_dom"/>
</dbReference>
<dbReference type="Pfam" id="PF01590">
    <property type="entry name" value="GAF"/>
    <property type="match status" value="1"/>
</dbReference>
<dbReference type="PRINTS" id="PR00344">
    <property type="entry name" value="BCTRLSENSOR"/>
</dbReference>
<dbReference type="GO" id="GO:0000155">
    <property type="term" value="F:phosphorelay sensor kinase activity"/>
    <property type="evidence" value="ECO:0007669"/>
    <property type="project" value="InterPro"/>
</dbReference>
<dbReference type="SMART" id="SM00065">
    <property type="entry name" value="GAF"/>
    <property type="match status" value="1"/>
</dbReference>
<dbReference type="Pfam" id="PF00512">
    <property type="entry name" value="HisKA"/>
    <property type="match status" value="1"/>
</dbReference>
<dbReference type="PANTHER" id="PTHR43102">
    <property type="entry name" value="SLR1143 PROTEIN"/>
    <property type="match status" value="1"/>
</dbReference>
<evidence type="ECO:0000313" key="6">
    <source>
        <dbReference type="Proteomes" id="UP000032578"/>
    </source>
</evidence>
<dbReference type="InterPro" id="IPR003018">
    <property type="entry name" value="GAF"/>
</dbReference>
<protein>
    <recommendedName>
        <fullName evidence="2">histidine kinase</fullName>
        <ecNumber evidence="2">2.7.13.3</ecNumber>
    </recommendedName>
</protein>
<dbReference type="OrthoDB" id="9811889at2"/>
<dbReference type="RefSeq" id="WP_044632906.1">
    <property type="nucleotide sequence ID" value="NZ_JTDW01000006.1"/>
</dbReference>
<dbReference type="SUPFAM" id="SSF47384">
    <property type="entry name" value="Homodimeric domain of signal transducing histidine kinase"/>
    <property type="match status" value="1"/>
</dbReference>
<keyword evidence="3" id="KW-0597">Phosphoprotein</keyword>
<comment type="caution">
    <text evidence="5">The sequence shown here is derived from an EMBL/GenBank/DDBJ whole genome shotgun (WGS) entry which is preliminary data.</text>
</comment>
<dbReference type="Gene3D" id="3.30.450.40">
    <property type="match status" value="1"/>
</dbReference>
<dbReference type="SMART" id="SM00387">
    <property type="entry name" value="HATPase_c"/>
    <property type="match status" value="1"/>
</dbReference>
<dbReference type="Gene3D" id="1.10.287.130">
    <property type="match status" value="1"/>
</dbReference>
<keyword evidence="5" id="KW-0808">Transferase</keyword>
<dbReference type="Pfam" id="PF02518">
    <property type="entry name" value="HATPase_c"/>
    <property type="match status" value="1"/>
</dbReference>
<gene>
    <name evidence="5" type="ORF">PW52_10575</name>
</gene>
<evidence type="ECO:0000259" key="4">
    <source>
        <dbReference type="PROSITE" id="PS50109"/>
    </source>
</evidence>
<dbReference type="PROSITE" id="PS50109">
    <property type="entry name" value="HIS_KIN"/>
    <property type="match status" value="1"/>
</dbReference>
<dbReference type="SUPFAM" id="SSF55874">
    <property type="entry name" value="ATPase domain of HSP90 chaperone/DNA topoisomerase II/histidine kinase"/>
    <property type="match status" value="1"/>
</dbReference>